<accession>A0A249MRZ1</accession>
<dbReference type="KEGG" id="shyd:CJD35_06470"/>
<keyword evidence="2" id="KW-0560">Oxidoreductase</keyword>
<dbReference type="SUPFAM" id="SSF52218">
    <property type="entry name" value="Flavoproteins"/>
    <property type="match status" value="1"/>
</dbReference>
<comment type="similarity">
    <text evidence="1">Belongs to the NAD(P)H dehydrogenase (quinone) family.</text>
</comment>
<dbReference type="GO" id="GO:0005829">
    <property type="term" value="C:cytosol"/>
    <property type="evidence" value="ECO:0007669"/>
    <property type="project" value="TreeGrafter"/>
</dbReference>
<dbReference type="PANTHER" id="PTHR10204">
    <property type="entry name" value="NAD P H OXIDOREDUCTASE-RELATED"/>
    <property type="match status" value="1"/>
</dbReference>
<evidence type="ECO:0000313" key="5">
    <source>
        <dbReference type="Proteomes" id="UP000217141"/>
    </source>
</evidence>
<reference evidence="4 5" key="1">
    <citation type="submission" date="2017-08" db="EMBL/GenBank/DDBJ databases">
        <title>Whole Genome Sequence of Sphingobium hydrophobicum C1: Insights into Adaption to the Electronic-waste Contaminated Sediment.</title>
        <authorList>
            <person name="Song D."/>
            <person name="Chen X."/>
            <person name="Xu M."/>
        </authorList>
    </citation>
    <scope>NUCLEOTIDE SEQUENCE [LARGE SCALE GENOMIC DNA]</scope>
    <source>
        <strain evidence="4 5">C1</strain>
    </source>
</reference>
<dbReference type="InterPro" id="IPR029039">
    <property type="entry name" value="Flavoprotein-like_sf"/>
</dbReference>
<protein>
    <submittedName>
        <fullName evidence="4">NAD(P)H dehydrogenase</fullName>
    </submittedName>
</protein>
<organism evidence="4 5">
    <name type="scientific">Sphingobium xenophagum</name>
    <dbReference type="NCBI Taxonomy" id="121428"/>
    <lineage>
        <taxon>Bacteria</taxon>
        <taxon>Pseudomonadati</taxon>
        <taxon>Pseudomonadota</taxon>
        <taxon>Alphaproteobacteria</taxon>
        <taxon>Sphingomonadales</taxon>
        <taxon>Sphingomonadaceae</taxon>
        <taxon>Sphingobium</taxon>
    </lineage>
</organism>
<sequence length="235" mass="25961">MQVHIIHAQSEADSFVTAMRNVIAERFEAGGATVSHSDLYAMGFNPVLSPADFGERKDSAHLTYALEQRHGFETGSLAPDILREIEHVLAADILVFTFPLFWFSVPAILKGWIDRVFISGPFYGGRRIYGQGGLAGKRAMAAFSLGGREAMFGPHHLHGQLERGMLRHFLQGALGYVGLAVLEPFVAYHVPYLDISARADLLERLADYVDRLDDMPVMAMPDLAQFGPDFSPLAR</sequence>
<proteinExistence type="inferred from homology"/>
<dbReference type="Pfam" id="PF02525">
    <property type="entry name" value="Flavodoxin_2"/>
    <property type="match status" value="1"/>
</dbReference>
<dbReference type="Gene3D" id="3.40.50.360">
    <property type="match status" value="1"/>
</dbReference>
<evidence type="ECO:0000256" key="2">
    <source>
        <dbReference type="ARBA" id="ARBA00023002"/>
    </source>
</evidence>
<feature type="domain" description="Flavodoxin-like fold" evidence="3">
    <location>
        <begin position="1"/>
        <end position="208"/>
    </location>
</feature>
<dbReference type="EMBL" id="CP022745">
    <property type="protein sequence ID" value="ASY44130.1"/>
    <property type="molecule type" value="Genomic_DNA"/>
</dbReference>
<dbReference type="GO" id="GO:0003955">
    <property type="term" value="F:NAD(P)H dehydrogenase (quinone) activity"/>
    <property type="evidence" value="ECO:0007669"/>
    <property type="project" value="TreeGrafter"/>
</dbReference>
<dbReference type="AlphaFoldDB" id="A0A249MRZ1"/>
<dbReference type="InterPro" id="IPR003680">
    <property type="entry name" value="Flavodoxin_fold"/>
</dbReference>
<dbReference type="InterPro" id="IPR051545">
    <property type="entry name" value="NAD(P)H_dehydrogenase_qn"/>
</dbReference>
<evidence type="ECO:0000313" key="4">
    <source>
        <dbReference type="EMBL" id="ASY44130.1"/>
    </source>
</evidence>
<dbReference type="PANTHER" id="PTHR10204:SF34">
    <property type="entry name" value="NAD(P)H DEHYDROGENASE [QUINONE] 1 ISOFORM 1"/>
    <property type="match status" value="1"/>
</dbReference>
<dbReference type="Proteomes" id="UP000217141">
    <property type="component" value="Chromosome I"/>
</dbReference>
<name>A0A249MRZ1_SPHXE</name>
<evidence type="ECO:0000256" key="1">
    <source>
        <dbReference type="ARBA" id="ARBA00006252"/>
    </source>
</evidence>
<dbReference type="RefSeq" id="WP_095686951.1">
    <property type="nucleotide sequence ID" value="NZ_CP022745.1"/>
</dbReference>
<gene>
    <name evidence="4" type="ORF">CJD35_06470</name>
</gene>
<evidence type="ECO:0000259" key="3">
    <source>
        <dbReference type="Pfam" id="PF02525"/>
    </source>
</evidence>